<proteinExistence type="predicted"/>
<dbReference type="AlphaFoldDB" id="A0A371DC27"/>
<evidence type="ECO:0000313" key="1">
    <source>
        <dbReference type="EMBL" id="RDX50097.1"/>
    </source>
</evidence>
<reference evidence="1 2" key="1">
    <citation type="journal article" date="2018" name="Biotechnol. Biofuels">
        <title>Integrative visual omics of the white-rot fungus Polyporus brumalis exposes the biotechnological potential of its oxidative enzymes for delignifying raw plant biomass.</title>
        <authorList>
            <person name="Miyauchi S."/>
            <person name="Rancon A."/>
            <person name="Drula E."/>
            <person name="Hage H."/>
            <person name="Chaduli D."/>
            <person name="Favel A."/>
            <person name="Grisel S."/>
            <person name="Henrissat B."/>
            <person name="Herpoel-Gimbert I."/>
            <person name="Ruiz-Duenas F.J."/>
            <person name="Chevret D."/>
            <person name="Hainaut M."/>
            <person name="Lin J."/>
            <person name="Wang M."/>
            <person name="Pangilinan J."/>
            <person name="Lipzen A."/>
            <person name="Lesage-Meessen L."/>
            <person name="Navarro D."/>
            <person name="Riley R."/>
            <person name="Grigoriev I.V."/>
            <person name="Zhou S."/>
            <person name="Raouche S."/>
            <person name="Rosso M.N."/>
        </authorList>
    </citation>
    <scope>NUCLEOTIDE SEQUENCE [LARGE SCALE GENOMIC DNA]</scope>
    <source>
        <strain evidence="1 2">BRFM 1820</strain>
    </source>
</reference>
<name>A0A371DC27_9APHY</name>
<accession>A0A371DC27</accession>
<sequence>MSVSRTRQTALRRPATPRFLRLLGSRWKLARTPQFLTKHAQYVQRARYHDIVALRVLEAPEKADRRLVVFPAPIVHSTTFVVLPWAPTLEADIQPLLSAARKPRAKGPSSLKTLREATRPTTIAIICGPEPPPAVSCNCGVQARATASPLFAVRRRAPQLNLLPPCDCQRLRACNMYRGNPLARYVQVAPDRSVPRALVRSCVNLLG</sequence>
<keyword evidence="2" id="KW-1185">Reference proteome</keyword>
<organism evidence="1 2">
    <name type="scientific">Lentinus brumalis</name>
    <dbReference type="NCBI Taxonomy" id="2498619"/>
    <lineage>
        <taxon>Eukaryota</taxon>
        <taxon>Fungi</taxon>
        <taxon>Dikarya</taxon>
        <taxon>Basidiomycota</taxon>
        <taxon>Agaricomycotina</taxon>
        <taxon>Agaricomycetes</taxon>
        <taxon>Polyporales</taxon>
        <taxon>Polyporaceae</taxon>
        <taxon>Lentinus</taxon>
    </lineage>
</organism>
<gene>
    <name evidence="1" type="ORF">OH76DRAFT_481822</name>
</gene>
<dbReference type="Proteomes" id="UP000256964">
    <property type="component" value="Unassembled WGS sequence"/>
</dbReference>
<evidence type="ECO:0000313" key="2">
    <source>
        <dbReference type="Proteomes" id="UP000256964"/>
    </source>
</evidence>
<protein>
    <submittedName>
        <fullName evidence="1">Uncharacterized protein</fullName>
    </submittedName>
</protein>
<dbReference type="EMBL" id="KZ857401">
    <property type="protein sequence ID" value="RDX50097.1"/>
    <property type="molecule type" value="Genomic_DNA"/>
</dbReference>